<sequence length="376" mass="41883">MLRLRKQLLSLLRSGCDSPLPSLHRLLYSTASTSTFSVDDYLVTTCGLTRAQAPRASRLLSRLKSPSKPDAVLAFLSGLGLSRSDIAAIVAADPLFLCARVNEKLAPRVAALHGLGLSDSEIKSLFLTSPSAIHYCDVASHIDFWVPIFGSFDEFLRAIKRSDRFLKSNLDRVVKPNIAFLKQCGLDASNIAKLHFNGYWTITTTPEKLKQLVARADIFGVPRSSGLFKYALATVACLSQQKIDSKRKALKMSLGWTEEQLLIALVKSPFILRVSEHKLSSIAKFLTTEVGLEPEHIVRLPKLFNYSLKRRLMPRHLVMKALQEKGVVKVNYYSMASANEKNFWSNYINRYKESVPGLADFYTAACAGEMPSQLQP</sequence>
<protein>
    <submittedName>
        <fullName evidence="1">Uncharacterized protein</fullName>
    </submittedName>
</protein>
<comment type="caution">
    <text evidence="1">The sequence shown here is derived from an EMBL/GenBank/DDBJ whole genome shotgun (WGS) entry which is preliminary data.</text>
</comment>
<evidence type="ECO:0000313" key="1">
    <source>
        <dbReference type="EMBL" id="KAG8076338.1"/>
    </source>
</evidence>
<proteinExistence type="predicted"/>
<dbReference type="PANTHER" id="PTHR13068">
    <property type="entry name" value="CGI-12 PROTEIN-RELATED"/>
    <property type="match status" value="1"/>
</dbReference>
<organism evidence="1 2">
    <name type="scientific">Zizania palustris</name>
    <name type="common">Northern wild rice</name>
    <dbReference type="NCBI Taxonomy" id="103762"/>
    <lineage>
        <taxon>Eukaryota</taxon>
        <taxon>Viridiplantae</taxon>
        <taxon>Streptophyta</taxon>
        <taxon>Embryophyta</taxon>
        <taxon>Tracheophyta</taxon>
        <taxon>Spermatophyta</taxon>
        <taxon>Magnoliopsida</taxon>
        <taxon>Liliopsida</taxon>
        <taxon>Poales</taxon>
        <taxon>Poaceae</taxon>
        <taxon>BOP clade</taxon>
        <taxon>Oryzoideae</taxon>
        <taxon>Oryzeae</taxon>
        <taxon>Zizaniinae</taxon>
        <taxon>Zizania</taxon>
    </lineage>
</organism>
<dbReference type="Proteomes" id="UP000729402">
    <property type="component" value="Unassembled WGS sequence"/>
</dbReference>
<reference evidence="1" key="1">
    <citation type="journal article" date="2021" name="bioRxiv">
        <title>Whole Genome Assembly and Annotation of Northern Wild Rice, Zizania palustris L., Supports a Whole Genome Duplication in the Zizania Genus.</title>
        <authorList>
            <person name="Haas M."/>
            <person name="Kono T."/>
            <person name="Macchietto M."/>
            <person name="Millas R."/>
            <person name="McGilp L."/>
            <person name="Shao M."/>
            <person name="Duquette J."/>
            <person name="Hirsch C.N."/>
            <person name="Kimball J."/>
        </authorList>
    </citation>
    <scope>NUCLEOTIDE SEQUENCE</scope>
    <source>
        <tissue evidence="1">Fresh leaf tissue</tissue>
    </source>
</reference>
<keyword evidence="2" id="KW-1185">Reference proteome</keyword>
<accession>A0A8J5W3M6</accession>
<dbReference type="OrthoDB" id="785478at2759"/>
<reference evidence="1" key="2">
    <citation type="submission" date="2021-02" db="EMBL/GenBank/DDBJ databases">
        <authorList>
            <person name="Kimball J.A."/>
            <person name="Haas M.W."/>
            <person name="Macchietto M."/>
            <person name="Kono T."/>
            <person name="Duquette J."/>
            <person name="Shao M."/>
        </authorList>
    </citation>
    <scope>NUCLEOTIDE SEQUENCE</scope>
    <source>
        <tissue evidence="1">Fresh leaf tissue</tissue>
    </source>
</reference>
<dbReference type="EMBL" id="JAAALK010000283">
    <property type="protein sequence ID" value="KAG8076338.1"/>
    <property type="molecule type" value="Genomic_DNA"/>
</dbReference>
<gene>
    <name evidence="1" type="ORF">GUJ93_ZPchr0006g45036</name>
</gene>
<dbReference type="PANTHER" id="PTHR13068:SF180">
    <property type="match status" value="1"/>
</dbReference>
<name>A0A8J5W3M6_ZIZPA</name>
<dbReference type="GO" id="GO:0003676">
    <property type="term" value="F:nucleic acid binding"/>
    <property type="evidence" value="ECO:0007669"/>
    <property type="project" value="InterPro"/>
</dbReference>
<dbReference type="FunFam" id="1.25.70.10:FF:000001">
    <property type="entry name" value="Mitochondrial transcription termination factor-like"/>
    <property type="match status" value="1"/>
</dbReference>
<dbReference type="SMART" id="SM00733">
    <property type="entry name" value="Mterf"/>
    <property type="match status" value="4"/>
</dbReference>
<dbReference type="AlphaFoldDB" id="A0A8J5W3M6"/>
<dbReference type="Pfam" id="PF02536">
    <property type="entry name" value="mTERF"/>
    <property type="match status" value="2"/>
</dbReference>
<dbReference type="InterPro" id="IPR003690">
    <property type="entry name" value="MTERF"/>
</dbReference>
<evidence type="ECO:0000313" key="2">
    <source>
        <dbReference type="Proteomes" id="UP000729402"/>
    </source>
</evidence>